<dbReference type="Proteomes" id="UP001215280">
    <property type="component" value="Unassembled WGS sequence"/>
</dbReference>
<gene>
    <name evidence="1" type="ORF">DFH07DRAFT_969693</name>
</gene>
<dbReference type="EMBL" id="JARJLG010000201">
    <property type="protein sequence ID" value="KAJ7728966.1"/>
    <property type="molecule type" value="Genomic_DNA"/>
</dbReference>
<sequence length="373" mass="41761">MIGSHPVSRLARETCDRIVDFLGDCPVDLRACALTARCFLPAAQSQIFSDISVDNHNTDDTLTEEEAQEEARGFAKAAFRRLASVLTHSPHLKQYIRSGTLTADLEVIVLVAGLGLPRLEELCLYGDGECDLDGLLINPLQRLVALPSLRRLSLFTDYSVQIFRHCSPNLTELVFDMATQEMPWHTWDVTMLCRPTIAHLTIKKCVGTADWLIDAKCPFDLTQLRSVTVLKSMTSNARHVLSSAEQTINEMTLGPEDIGCLNLARFPALNHIYLHLEHICQLRKVLPAFSGLDNTNSIQTITIRVDSFSLDDVNPLIDAEVAQFYEALSWAHLPAIQKLAFDPPEENRDEFFTMLDRALPILQMRHAAHVSTN</sequence>
<name>A0AAD7HV98_9AGAR</name>
<dbReference type="AlphaFoldDB" id="A0AAD7HV98"/>
<evidence type="ECO:0000313" key="2">
    <source>
        <dbReference type="Proteomes" id="UP001215280"/>
    </source>
</evidence>
<organism evidence="1 2">
    <name type="scientific">Mycena maculata</name>
    <dbReference type="NCBI Taxonomy" id="230809"/>
    <lineage>
        <taxon>Eukaryota</taxon>
        <taxon>Fungi</taxon>
        <taxon>Dikarya</taxon>
        <taxon>Basidiomycota</taxon>
        <taxon>Agaricomycotina</taxon>
        <taxon>Agaricomycetes</taxon>
        <taxon>Agaricomycetidae</taxon>
        <taxon>Agaricales</taxon>
        <taxon>Marasmiineae</taxon>
        <taxon>Mycenaceae</taxon>
        <taxon>Mycena</taxon>
    </lineage>
</organism>
<proteinExistence type="predicted"/>
<accession>A0AAD7HV98</accession>
<keyword evidence="2" id="KW-1185">Reference proteome</keyword>
<evidence type="ECO:0000313" key="1">
    <source>
        <dbReference type="EMBL" id="KAJ7728966.1"/>
    </source>
</evidence>
<evidence type="ECO:0008006" key="3">
    <source>
        <dbReference type="Google" id="ProtNLM"/>
    </source>
</evidence>
<reference evidence="1" key="1">
    <citation type="submission" date="2023-03" db="EMBL/GenBank/DDBJ databases">
        <title>Massive genome expansion in bonnet fungi (Mycena s.s.) driven by repeated elements and novel gene families across ecological guilds.</title>
        <authorList>
            <consortium name="Lawrence Berkeley National Laboratory"/>
            <person name="Harder C.B."/>
            <person name="Miyauchi S."/>
            <person name="Viragh M."/>
            <person name="Kuo A."/>
            <person name="Thoen E."/>
            <person name="Andreopoulos B."/>
            <person name="Lu D."/>
            <person name="Skrede I."/>
            <person name="Drula E."/>
            <person name="Henrissat B."/>
            <person name="Morin E."/>
            <person name="Kohler A."/>
            <person name="Barry K."/>
            <person name="LaButti K."/>
            <person name="Morin E."/>
            <person name="Salamov A."/>
            <person name="Lipzen A."/>
            <person name="Mereny Z."/>
            <person name="Hegedus B."/>
            <person name="Baldrian P."/>
            <person name="Stursova M."/>
            <person name="Weitz H."/>
            <person name="Taylor A."/>
            <person name="Grigoriev I.V."/>
            <person name="Nagy L.G."/>
            <person name="Martin F."/>
            <person name="Kauserud H."/>
        </authorList>
    </citation>
    <scope>NUCLEOTIDE SEQUENCE</scope>
    <source>
        <strain evidence="1">CBHHK188m</strain>
    </source>
</reference>
<comment type="caution">
    <text evidence="1">The sequence shown here is derived from an EMBL/GenBank/DDBJ whole genome shotgun (WGS) entry which is preliminary data.</text>
</comment>
<protein>
    <recommendedName>
        <fullName evidence="3">F-box domain-containing protein</fullName>
    </recommendedName>
</protein>